<feature type="transmembrane region" description="Helical" evidence="1">
    <location>
        <begin position="95"/>
        <end position="112"/>
    </location>
</feature>
<evidence type="ECO:0000313" key="3">
    <source>
        <dbReference type="Proteomes" id="UP001171751"/>
    </source>
</evidence>
<feature type="transmembrane region" description="Helical" evidence="1">
    <location>
        <begin position="12"/>
        <end position="35"/>
    </location>
</feature>
<feature type="transmembrane region" description="Helical" evidence="1">
    <location>
        <begin position="124"/>
        <end position="144"/>
    </location>
</feature>
<sequence length="162" mass="18193">MRSFYEKNIDIFLKAAIILLDIPVLSLGIMGLFLLVNYPASPEFAPILYPIIIGLYLSAIPYFIALYQSFKLINYIDKDVSFSELSNHSLNKIKWCAMIISGLYVLILPFIADLAQMDDAPGLILMALVPIFASLVITVFAALLQRIFKEARDIKSENDLTV</sequence>
<dbReference type="InterPro" id="IPR021354">
    <property type="entry name" value="DUF2975"/>
</dbReference>
<organism evidence="2 3">
    <name type="scientific">Atopococcus tabaci</name>
    <dbReference type="NCBI Taxonomy" id="269774"/>
    <lineage>
        <taxon>Bacteria</taxon>
        <taxon>Bacillati</taxon>
        <taxon>Bacillota</taxon>
        <taxon>Bacilli</taxon>
        <taxon>Lactobacillales</taxon>
        <taxon>Carnobacteriaceae</taxon>
        <taxon>Atopococcus</taxon>
    </lineage>
</organism>
<keyword evidence="1" id="KW-0812">Transmembrane</keyword>
<gene>
    <name evidence="2" type="ORF">Q4F26_06060</name>
</gene>
<keyword evidence="1" id="KW-1133">Transmembrane helix</keyword>
<protein>
    <submittedName>
        <fullName evidence="2">DUF2975 domain-containing protein</fullName>
    </submittedName>
</protein>
<comment type="caution">
    <text evidence="2">The sequence shown here is derived from an EMBL/GenBank/DDBJ whole genome shotgun (WGS) entry which is preliminary data.</text>
</comment>
<proteinExistence type="predicted"/>
<accession>A0AA43UDE7</accession>
<evidence type="ECO:0000256" key="1">
    <source>
        <dbReference type="SAM" id="Phobius"/>
    </source>
</evidence>
<dbReference type="EMBL" id="JAUNQW010000031">
    <property type="protein sequence ID" value="MDO5457896.1"/>
    <property type="molecule type" value="Genomic_DNA"/>
</dbReference>
<keyword evidence="3" id="KW-1185">Reference proteome</keyword>
<keyword evidence="1" id="KW-0472">Membrane</keyword>
<name>A0AA43UDE7_9LACT</name>
<dbReference type="Pfam" id="PF11188">
    <property type="entry name" value="DUF2975"/>
    <property type="match status" value="1"/>
</dbReference>
<reference evidence="2" key="1">
    <citation type="submission" date="2023-07" db="EMBL/GenBank/DDBJ databases">
        <title>Between Cages and Wild: Unraveling the Impact of Captivity on Animal Microbiomes and Antimicrobial Resistance.</title>
        <authorList>
            <person name="Schmartz G.P."/>
            <person name="Rehner J."/>
            <person name="Schuff M.J."/>
            <person name="Becker S.L."/>
            <person name="Kravczyk M."/>
            <person name="Gurevich A."/>
            <person name="Francke R."/>
            <person name="Mueller R."/>
            <person name="Keller V."/>
            <person name="Keller A."/>
        </authorList>
    </citation>
    <scope>NUCLEOTIDE SEQUENCE</scope>
    <source>
        <strain evidence="2">S39M_St_73</strain>
    </source>
</reference>
<feature type="transmembrane region" description="Helical" evidence="1">
    <location>
        <begin position="47"/>
        <end position="67"/>
    </location>
</feature>
<dbReference type="AlphaFoldDB" id="A0AA43UDE7"/>
<evidence type="ECO:0000313" key="2">
    <source>
        <dbReference type="EMBL" id="MDO5457896.1"/>
    </source>
</evidence>
<dbReference type="Proteomes" id="UP001171751">
    <property type="component" value="Unassembled WGS sequence"/>
</dbReference>